<gene>
    <name evidence="5" type="ORF">SEV965_LOCUS8538</name>
</gene>
<dbReference type="Pfam" id="PF05667">
    <property type="entry name" value="CCDC22_CC"/>
    <property type="match status" value="1"/>
</dbReference>
<protein>
    <recommendedName>
        <fullName evidence="7">Coiled-coil domain-containing protein 22 homolog</fullName>
    </recommendedName>
</protein>
<feature type="domain" description="CCDC22 coiled-coil" evidence="3">
    <location>
        <begin position="279"/>
        <end position="576"/>
    </location>
</feature>
<evidence type="ECO:0008006" key="7">
    <source>
        <dbReference type="Google" id="ProtNLM"/>
    </source>
</evidence>
<dbReference type="InterPro" id="IPR048349">
    <property type="entry name" value="CCDC22_N"/>
</dbReference>
<evidence type="ECO:0000256" key="1">
    <source>
        <dbReference type="ARBA" id="ARBA00006438"/>
    </source>
</evidence>
<reference evidence="5" key="1">
    <citation type="submission" date="2021-02" db="EMBL/GenBank/DDBJ databases">
        <authorList>
            <person name="Nowell W R."/>
        </authorList>
    </citation>
    <scope>NUCLEOTIDE SEQUENCE</scope>
</reference>
<feature type="coiled-coil region" evidence="2">
    <location>
        <begin position="374"/>
        <end position="430"/>
    </location>
</feature>
<dbReference type="InterPro" id="IPR008530">
    <property type="entry name" value="CCDC22"/>
</dbReference>
<comment type="similarity">
    <text evidence="1">Belongs to the CCDC22 family.</text>
</comment>
<dbReference type="PANTHER" id="PTHR15668">
    <property type="entry name" value="JM1 PROTEIN"/>
    <property type="match status" value="1"/>
</dbReference>
<evidence type="ECO:0000259" key="3">
    <source>
        <dbReference type="Pfam" id="PF05667"/>
    </source>
</evidence>
<dbReference type="EMBL" id="CAJNOU010000317">
    <property type="protein sequence ID" value="CAF0956609.1"/>
    <property type="molecule type" value="Genomic_DNA"/>
</dbReference>
<feature type="domain" description="CCDC22 N-terminal" evidence="4">
    <location>
        <begin position="1"/>
        <end position="107"/>
    </location>
</feature>
<evidence type="ECO:0000256" key="2">
    <source>
        <dbReference type="SAM" id="Coils"/>
    </source>
</evidence>
<accession>A0A814DPQ8</accession>
<proteinExistence type="inferred from homology"/>
<dbReference type="InterPro" id="IPR048348">
    <property type="entry name" value="CCDC22_CC"/>
</dbReference>
<dbReference type="Proteomes" id="UP000663889">
    <property type="component" value="Unassembled WGS sequence"/>
</dbReference>
<dbReference type="PANTHER" id="PTHR15668:SF4">
    <property type="entry name" value="COILED-COIL DOMAIN-CONTAINING PROTEIN 22"/>
    <property type="match status" value="1"/>
</dbReference>
<evidence type="ECO:0000313" key="5">
    <source>
        <dbReference type="EMBL" id="CAF0956609.1"/>
    </source>
</evidence>
<name>A0A814DPQ8_9BILA</name>
<dbReference type="AlphaFoldDB" id="A0A814DPQ8"/>
<comment type="caution">
    <text evidence="5">The sequence shown here is derived from an EMBL/GenBank/DDBJ whole genome shotgun (WGS) entry which is preliminary data.</text>
</comment>
<keyword evidence="2" id="KW-0175">Coiled coil</keyword>
<feature type="coiled-coil region" evidence="2">
    <location>
        <begin position="301"/>
        <end position="349"/>
    </location>
</feature>
<dbReference type="GO" id="GO:0097602">
    <property type="term" value="F:cullin family protein binding"/>
    <property type="evidence" value="ECO:0007669"/>
    <property type="project" value="TreeGrafter"/>
</dbReference>
<evidence type="ECO:0000259" key="4">
    <source>
        <dbReference type="Pfam" id="PF21674"/>
    </source>
</evidence>
<dbReference type="Pfam" id="PF21674">
    <property type="entry name" value="CCDC22_N"/>
    <property type="match status" value="1"/>
</dbReference>
<evidence type="ECO:0000313" key="6">
    <source>
        <dbReference type="Proteomes" id="UP000663889"/>
    </source>
</evidence>
<organism evidence="5 6">
    <name type="scientific">Rotaria sordida</name>
    <dbReference type="NCBI Taxonomy" id="392033"/>
    <lineage>
        <taxon>Eukaryota</taxon>
        <taxon>Metazoa</taxon>
        <taxon>Spiralia</taxon>
        <taxon>Gnathifera</taxon>
        <taxon>Rotifera</taxon>
        <taxon>Eurotatoria</taxon>
        <taxon>Bdelloidea</taxon>
        <taxon>Philodinida</taxon>
        <taxon>Philodinidae</taxon>
        <taxon>Rotaria</taxon>
    </lineage>
</organism>
<dbReference type="GO" id="GO:2000060">
    <property type="term" value="P:positive regulation of ubiquitin-dependent protein catabolic process"/>
    <property type="evidence" value="ECO:0007669"/>
    <property type="project" value="TreeGrafter"/>
</dbReference>
<sequence>MEEVDRILIQSLRDIGCQVDDSLQNISEFDVNTLFGCVSQCLQLITGNKDLPTRLPPNISTRFKVCGELAQLCQSNGYRGDIGYQTFLSINEHETRKLLNFLIEKVPREAAVTVASTTLDPWDALDRILSHKITTQLAESTWISHDLVIDLCYIPFHHPAASFAHKSGFTPTKCSQVLPLHIPPINGKNKLSTNSSPYVFEQVDFRNLADSLMYENQVSCWIEKQRESSYLIPGQLITHKFSKEICQQIHEGDTIGAKYEYINRGDRKKNIDDSLLTRSRFMHTNIHEQQSNGLDENLKRNIDHTEELEQLKTSINENEELIRQLELQLQKLEESIKKYERFSDETKTEIDNINKDMTVKKQAAAYLLSVDPETERLQNAIDKLKNKLITLETQWTDVRSSLIEQRDNLLQALNDRLTKFNDKLSEINDMKAKGRLLLNDIKEKDEQLVRLQHDYETHKSSMSKNDHSRSFFTKQILEIVTNTNKQKEEINKTIIETRVLQKDLNRLTEKLERTFQVTDSQLFKDAKTDECARRSYKMLVAFHSDCDNIYKIVEDIGVIIREIRELEDQIEVESQKNMTTNLETLIGEYKKIRDENTALKGGKK</sequence>
<feature type="coiled-coil region" evidence="2">
    <location>
        <begin position="556"/>
        <end position="583"/>
    </location>
</feature>